<dbReference type="GeneTree" id="ENSGT00730000113804"/>
<dbReference type="Proteomes" id="UP000016665">
    <property type="component" value="Unplaced"/>
</dbReference>
<dbReference type="Gene3D" id="2.30.30.850">
    <property type="match status" value="1"/>
</dbReference>
<sequence length="102" mass="11510">EEGEQPHLPPLACPGDWVLVKSLSHTCLFPRYEGTYQVLLTTHTAVRTKERGWTHISQVKGPIPPPTGRSDSTIPQQGTPEWTITKGPTDLKFTFKRREKDC</sequence>
<evidence type="ECO:0000313" key="2">
    <source>
        <dbReference type="Ensembl" id="ENSFALP00000017375.1"/>
    </source>
</evidence>
<reference evidence="2" key="1">
    <citation type="submission" date="2025-08" db="UniProtKB">
        <authorList>
            <consortium name="Ensembl"/>
        </authorList>
    </citation>
    <scope>IDENTIFICATION</scope>
</reference>
<keyword evidence="3" id="KW-1185">Reference proteome</keyword>
<feature type="region of interest" description="Disordered" evidence="1">
    <location>
        <begin position="57"/>
        <end position="87"/>
    </location>
</feature>
<proteinExistence type="predicted"/>
<dbReference type="Ensembl" id="ENSFALT00000037764.1">
    <property type="protein sequence ID" value="ENSFALP00000017375.1"/>
    <property type="gene ID" value="ENSFALG00000026800.1"/>
</dbReference>
<protein>
    <recommendedName>
        <fullName evidence="4">Murine leukemia virus integrase C-terminal domain-containing protein</fullName>
    </recommendedName>
</protein>
<accession>A0A803V3R9</accession>
<evidence type="ECO:0000313" key="3">
    <source>
        <dbReference type="Proteomes" id="UP000016665"/>
    </source>
</evidence>
<name>A0A803V3R9_FICAL</name>
<evidence type="ECO:0000256" key="1">
    <source>
        <dbReference type="SAM" id="MobiDB-lite"/>
    </source>
</evidence>
<reference evidence="2" key="2">
    <citation type="submission" date="2025-09" db="UniProtKB">
        <authorList>
            <consortium name="Ensembl"/>
        </authorList>
    </citation>
    <scope>IDENTIFICATION</scope>
</reference>
<evidence type="ECO:0008006" key="4">
    <source>
        <dbReference type="Google" id="ProtNLM"/>
    </source>
</evidence>
<organism evidence="2 3">
    <name type="scientific">Ficedula albicollis</name>
    <name type="common">Collared flycatcher</name>
    <name type="synonym">Muscicapa albicollis</name>
    <dbReference type="NCBI Taxonomy" id="59894"/>
    <lineage>
        <taxon>Eukaryota</taxon>
        <taxon>Metazoa</taxon>
        <taxon>Chordata</taxon>
        <taxon>Craniata</taxon>
        <taxon>Vertebrata</taxon>
        <taxon>Euteleostomi</taxon>
        <taxon>Archelosauria</taxon>
        <taxon>Archosauria</taxon>
        <taxon>Dinosauria</taxon>
        <taxon>Saurischia</taxon>
        <taxon>Theropoda</taxon>
        <taxon>Coelurosauria</taxon>
        <taxon>Aves</taxon>
        <taxon>Neognathae</taxon>
        <taxon>Neoaves</taxon>
        <taxon>Telluraves</taxon>
        <taxon>Australaves</taxon>
        <taxon>Passeriformes</taxon>
        <taxon>Muscicapidae</taxon>
        <taxon>Ficedula</taxon>
    </lineage>
</organism>
<dbReference type="AlphaFoldDB" id="A0A803V3R9"/>
<feature type="compositionally biased region" description="Polar residues" evidence="1">
    <location>
        <begin position="69"/>
        <end position="82"/>
    </location>
</feature>